<feature type="signal peptide" evidence="2">
    <location>
        <begin position="1"/>
        <end position="26"/>
    </location>
</feature>
<feature type="chain" id="PRO_5042950632" evidence="2">
    <location>
        <begin position="27"/>
        <end position="147"/>
    </location>
</feature>
<feature type="region of interest" description="Disordered" evidence="1">
    <location>
        <begin position="106"/>
        <end position="135"/>
    </location>
</feature>
<accession>A0AAQ3MEZ4</accession>
<evidence type="ECO:0000256" key="2">
    <source>
        <dbReference type="SAM" id="SignalP"/>
    </source>
</evidence>
<protein>
    <submittedName>
        <fullName evidence="3">Uncharacterized protein</fullName>
    </submittedName>
</protein>
<sequence>MKKDDCLCSFIISWILLLRGSNHAQATTEDLCLVHALKENVQTDWAAAIFENMLKVTRLESASLPYSVFISKEEAVRSSSTPFKPHSKFEKTHHVTAIKEKLQIYESDDGSEEAKEDKESEEESEADESDDNILLREIKKTKQKRRI</sequence>
<evidence type="ECO:0000313" key="3">
    <source>
        <dbReference type="EMBL" id="WVY89820.1"/>
    </source>
</evidence>
<reference evidence="3 4" key="1">
    <citation type="journal article" date="2023" name="Life. Sci Alliance">
        <title>Evolutionary insights into 3D genome organization and epigenetic landscape of Vigna mungo.</title>
        <authorList>
            <person name="Junaid A."/>
            <person name="Singh B."/>
            <person name="Bhatia S."/>
        </authorList>
    </citation>
    <scope>NUCLEOTIDE SEQUENCE [LARGE SCALE GENOMIC DNA]</scope>
    <source>
        <strain evidence="3">Urdbean</strain>
    </source>
</reference>
<dbReference type="EMBL" id="CP144690">
    <property type="protein sequence ID" value="WVY89820.1"/>
    <property type="molecule type" value="Genomic_DNA"/>
</dbReference>
<proteinExistence type="predicted"/>
<organism evidence="3 4">
    <name type="scientific">Vigna mungo</name>
    <name type="common">Black gram</name>
    <name type="synonym">Phaseolus mungo</name>
    <dbReference type="NCBI Taxonomy" id="3915"/>
    <lineage>
        <taxon>Eukaryota</taxon>
        <taxon>Viridiplantae</taxon>
        <taxon>Streptophyta</taxon>
        <taxon>Embryophyta</taxon>
        <taxon>Tracheophyta</taxon>
        <taxon>Spermatophyta</taxon>
        <taxon>Magnoliopsida</taxon>
        <taxon>eudicotyledons</taxon>
        <taxon>Gunneridae</taxon>
        <taxon>Pentapetalae</taxon>
        <taxon>rosids</taxon>
        <taxon>fabids</taxon>
        <taxon>Fabales</taxon>
        <taxon>Fabaceae</taxon>
        <taxon>Papilionoideae</taxon>
        <taxon>50 kb inversion clade</taxon>
        <taxon>NPAAA clade</taxon>
        <taxon>indigoferoid/millettioid clade</taxon>
        <taxon>Phaseoleae</taxon>
        <taxon>Vigna</taxon>
    </lineage>
</organism>
<keyword evidence="2" id="KW-0732">Signal</keyword>
<keyword evidence="4" id="KW-1185">Reference proteome</keyword>
<evidence type="ECO:0000313" key="4">
    <source>
        <dbReference type="Proteomes" id="UP001374535"/>
    </source>
</evidence>
<gene>
    <name evidence="3" type="ORF">V8G54_035334</name>
</gene>
<feature type="compositionally biased region" description="Acidic residues" evidence="1">
    <location>
        <begin position="119"/>
        <end position="131"/>
    </location>
</feature>
<evidence type="ECO:0000256" key="1">
    <source>
        <dbReference type="SAM" id="MobiDB-lite"/>
    </source>
</evidence>
<dbReference type="Proteomes" id="UP001374535">
    <property type="component" value="Chromosome 11"/>
</dbReference>
<name>A0AAQ3MEZ4_VIGMU</name>
<dbReference type="AlphaFoldDB" id="A0AAQ3MEZ4"/>